<dbReference type="RefSeq" id="WP_274683394.1">
    <property type="nucleotide sequence ID" value="NZ_JAKNBA010000020.1"/>
</dbReference>
<evidence type="ECO:0000313" key="2">
    <source>
        <dbReference type="Proteomes" id="UP001140979"/>
    </source>
</evidence>
<accession>A0A9X4EWP9</accession>
<dbReference type="EMBL" id="JAKNBA010000020">
    <property type="protein sequence ID" value="MDE1242886.1"/>
    <property type="molecule type" value="Genomic_DNA"/>
</dbReference>
<comment type="caution">
    <text evidence="1">The sequence shown here is derived from an EMBL/GenBank/DDBJ whole genome shotgun (WGS) entry which is preliminary data.</text>
</comment>
<gene>
    <name evidence="1" type="ORF">L9W94_12150</name>
</gene>
<dbReference type="AlphaFoldDB" id="A0A9X4EWP9"/>
<evidence type="ECO:0000313" key="1">
    <source>
        <dbReference type="EMBL" id="MDE1242886.1"/>
    </source>
</evidence>
<dbReference type="Proteomes" id="UP001140979">
    <property type="component" value="Unassembled WGS sequence"/>
</dbReference>
<name>A0A9X4EWP9_9VIBR</name>
<reference evidence="1" key="1">
    <citation type="submission" date="2022-02" db="EMBL/GenBank/DDBJ databases">
        <title>Emergence and expansion in Europe of a Vibrio aestuarianus clonal complex pathogenic for oysters.</title>
        <authorList>
            <person name="Mesnil A."/>
            <person name="Travers M.-A."/>
        </authorList>
    </citation>
    <scope>NUCLEOTIDE SEQUENCE</scope>
    <source>
        <strain evidence="1">19_064_11T1</strain>
    </source>
</reference>
<proteinExistence type="predicted"/>
<sequence>MNNDNRYVEQQYLKVRDPKLAPGLKIEFMQTDGDSTDVYRLDSSHNAVRDYQLWDNRSAYVGAWLLKPHDFNKFRFNSLDGRAIDANLFHSGDTNVVAEVIHYETHEERFLAHRRECWDQSGLYYYCTGINYEGVRRLVLKEFIHDNYLHDKVPSRVNVTDQFGNRGYFTLDYPNGGDYLVLR</sequence>
<organism evidence="1 2">
    <name type="scientific">Vibrio aestuarianus</name>
    <dbReference type="NCBI Taxonomy" id="28171"/>
    <lineage>
        <taxon>Bacteria</taxon>
        <taxon>Pseudomonadati</taxon>
        <taxon>Pseudomonadota</taxon>
        <taxon>Gammaproteobacteria</taxon>
        <taxon>Vibrionales</taxon>
        <taxon>Vibrionaceae</taxon>
        <taxon>Vibrio</taxon>
    </lineage>
</organism>
<protein>
    <submittedName>
        <fullName evidence="1">Uncharacterized protein</fullName>
    </submittedName>
</protein>